<feature type="compositionally biased region" description="Low complexity" evidence="4">
    <location>
        <begin position="70"/>
        <end position="81"/>
    </location>
</feature>
<dbReference type="AlphaFoldDB" id="A0A645G1P6"/>
<dbReference type="InterPro" id="IPR008920">
    <property type="entry name" value="TF_FadR/GntR_C"/>
</dbReference>
<sequence length="98" mass="10847">MARHIDLEQSDWNARAFDAHFQLVQLIRQRKTTEALEALSEHIDLSLKRAVQITKEMVAKFFLQDQGWDSSQPASPSTAPALKRKPASLGTAGSAGTE</sequence>
<evidence type="ECO:0000256" key="2">
    <source>
        <dbReference type="ARBA" id="ARBA00023125"/>
    </source>
</evidence>
<dbReference type="GO" id="GO:0003677">
    <property type="term" value="F:DNA binding"/>
    <property type="evidence" value="ECO:0007669"/>
    <property type="project" value="UniProtKB-KW"/>
</dbReference>
<accession>A0A645G1P6</accession>
<keyword evidence="3" id="KW-0804">Transcription</keyword>
<name>A0A645G1P6_9ZZZZ</name>
<organism evidence="5">
    <name type="scientific">bioreactor metagenome</name>
    <dbReference type="NCBI Taxonomy" id="1076179"/>
    <lineage>
        <taxon>unclassified sequences</taxon>
        <taxon>metagenomes</taxon>
        <taxon>ecological metagenomes</taxon>
    </lineage>
</organism>
<gene>
    <name evidence="5" type="ORF">SDC9_167091</name>
</gene>
<evidence type="ECO:0000256" key="3">
    <source>
        <dbReference type="ARBA" id="ARBA00023163"/>
    </source>
</evidence>
<protein>
    <submittedName>
        <fullName evidence="5">Uncharacterized protein</fullName>
    </submittedName>
</protein>
<evidence type="ECO:0000256" key="4">
    <source>
        <dbReference type="SAM" id="MobiDB-lite"/>
    </source>
</evidence>
<evidence type="ECO:0000256" key="1">
    <source>
        <dbReference type="ARBA" id="ARBA00023015"/>
    </source>
</evidence>
<dbReference type="SUPFAM" id="SSF48008">
    <property type="entry name" value="GntR ligand-binding domain-like"/>
    <property type="match status" value="1"/>
</dbReference>
<dbReference type="EMBL" id="VSSQ01067326">
    <property type="protein sequence ID" value="MPN19719.1"/>
    <property type="molecule type" value="Genomic_DNA"/>
</dbReference>
<evidence type="ECO:0000313" key="5">
    <source>
        <dbReference type="EMBL" id="MPN19719.1"/>
    </source>
</evidence>
<feature type="region of interest" description="Disordered" evidence="4">
    <location>
        <begin position="67"/>
        <end position="98"/>
    </location>
</feature>
<comment type="caution">
    <text evidence="5">The sequence shown here is derived from an EMBL/GenBank/DDBJ whole genome shotgun (WGS) entry which is preliminary data.</text>
</comment>
<keyword evidence="1" id="KW-0805">Transcription regulation</keyword>
<proteinExistence type="predicted"/>
<dbReference type="Gene3D" id="1.20.120.530">
    <property type="entry name" value="GntR ligand-binding domain-like"/>
    <property type="match status" value="1"/>
</dbReference>
<keyword evidence="2" id="KW-0238">DNA-binding</keyword>
<reference evidence="5" key="1">
    <citation type="submission" date="2019-08" db="EMBL/GenBank/DDBJ databases">
        <authorList>
            <person name="Kucharzyk K."/>
            <person name="Murdoch R.W."/>
            <person name="Higgins S."/>
            <person name="Loffler F."/>
        </authorList>
    </citation>
    <scope>NUCLEOTIDE SEQUENCE</scope>
</reference>